<dbReference type="AlphaFoldDB" id="A0A4Y7SAA9"/>
<protein>
    <submittedName>
        <fullName evidence="2">Uncharacterized protein</fullName>
    </submittedName>
</protein>
<keyword evidence="3" id="KW-1185">Reference proteome</keyword>
<name>A0A4Y7SAA9_COPMI</name>
<accession>A0A4Y7SAA9</accession>
<evidence type="ECO:0000313" key="2">
    <source>
        <dbReference type="EMBL" id="TEB18452.1"/>
    </source>
</evidence>
<sequence>MPEQAGRLNAPPPSLLHSTPLPSASDRLCQRLYARIPLLPTHGYPSCVASRTRVGHPSILSADLPVSRRARRLDVNAHHLSHSSPRPIVEHHSTRSGRAGRRRDGASLALRRGIAICGSWREANGVSERARVSPMSRRRVKRCLPLFLT</sequence>
<feature type="region of interest" description="Disordered" evidence="1">
    <location>
        <begin position="1"/>
        <end position="21"/>
    </location>
</feature>
<organism evidence="2 3">
    <name type="scientific">Coprinellus micaceus</name>
    <name type="common">Glistening ink-cap mushroom</name>
    <name type="synonym">Coprinus micaceus</name>
    <dbReference type="NCBI Taxonomy" id="71717"/>
    <lineage>
        <taxon>Eukaryota</taxon>
        <taxon>Fungi</taxon>
        <taxon>Dikarya</taxon>
        <taxon>Basidiomycota</taxon>
        <taxon>Agaricomycotina</taxon>
        <taxon>Agaricomycetes</taxon>
        <taxon>Agaricomycetidae</taxon>
        <taxon>Agaricales</taxon>
        <taxon>Agaricineae</taxon>
        <taxon>Psathyrellaceae</taxon>
        <taxon>Coprinellus</taxon>
    </lineage>
</organism>
<reference evidence="2 3" key="1">
    <citation type="journal article" date="2019" name="Nat. Ecol. Evol.">
        <title>Megaphylogeny resolves global patterns of mushroom evolution.</title>
        <authorList>
            <person name="Varga T."/>
            <person name="Krizsan K."/>
            <person name="Foldi C."/>
            <person name="Dima B."/>
            <person name="Sanchez-Garcia M."/>
            <person name="Sanchez-Ramirez S."/>
            <person name="Szollosi G.J."/>
            <person name="Szarkandi J.G."/>
            <person name="Papp V."/>
            <person name="Albert L."/>
            <person name="Andreopoulos W."/>
            <person name="Angelini C."/>
            <person name="Antonin V."/>
            <person name="Barry K.W."/>
            <person name="Bougher N.L."/>
            <person name="Buchanan P."/>
            <person name="Buyck B."/>
            <person name="Bense V."/>
            <person name="Catcheside P."/>
            <person name="Chovatia M."/>
            <person name="Cooper J."/>
            <person name="Damon W."/>
            <person name="Desjardin D."/>
            <person name="Finy P."/>
            <person name="Geml J."/>
            <person name="Haridas S."/>
            <person name="Hughes K."/>
            <person name="Justo A."/>
            <person name="Karasinski D."/>
            <person name="Kautmanova I."/>
            <person name="Kiss B."/>
            <person name="Kocsube S."/>
            <person name="Kotiranta H."/>
            <person name="LaButti K.M."/>
            <person name="Lechner B.E."/>
            <person name="Liimatainen K."/>
            <person name="Lipzen A."/>
            <person name="Lukacs Z."/>
            <person name="Mihaltcheva S."/>
            <person name="Morgado L.N."/>
            <person name="Niskanen T."/>
            <person name="Noordeloos M.E."/>
            <person name="Ohm R.A."/>
            <person name="Ortiz-Santana B."/>
            <person name="Ovrebo C."/>
            <person name="Racz N."/>
            <person name="Riley R."/>
            <person name="Savchenko A."/>
            <person name="Shiryaev A."/>
            <person name="Soop K."/>
            <person name="Spirin V."/>
            <person name="Szebenyi C."/>
            <person name="Tomsovsky M."/>
            <person name="Tulloss R.E."/>
            <person name="Uehling J."/>
            <person name="Grigoriev I.V."/>
            <person name="Vagvolgyi C."/>
            <person name="Papp T."/>
            <person name="Martin F.M."/>
            <person name="Miettinen O."/>
            <person name="Hibbett D.S."/>
            <person name="Nagy L.G."/>
        </authorList>
    </citation>
    <scope>NUCLEOTIDE SEQUENCE [LARGE SCALE GENOMIC DNA]</scope>
    <source>
        <strain evidence="2 3">FP101781</strain>
    </source>
</reference>
<dbReference type="Proteomes" id="UP000298030">
    <property type="component" value="Unassembled WGS sequence"/>
</dbReference>
<feature type="region of interest" description="Disordered" evidence="1">
    <location>
        <begin position="82"/>
        <end position="104"/>
    </location>
</feature>
<dbReference type="EMBL" id="QPFP01000251">
    <property type="protein sequence ID" value="TEB18452.1"/>
    <property type="molecule type" value="Genomic_DNA"/>
</dbReference>
<gene>
    <name evidence="2" type="ORF">FA13DRAFT_607956</name>
</gene>
<evidence type="ECO:0000256" key="1">
    <source>
        <dbReference type="SAM" id="MobiDB-lite"/>
    </source>
</evidence>
<proteinExistence type="predicted"/>
<comment type="caution">
    <text evidence="2">The sequence shown here is derived from an EMBL/GenBank/DDBJ whole genome shotgun (WGS) entry which is preliminary data.</text>
</comment>
<evidence type="ECO:0000313" key="3">
    <source>
        <dbReference type="Proteomes" id="UP000298030"/>
    </source>
</evidence>